<feature type="compositionally biased region" description="Low complexity" evidence="1">
    <location>
        <begin position="72"/>
        <end position="81"/>
    </location>
</feature>
<keyword evidence="4" id="KW-1185">Reference proteome</keyword>
<feature type="compositionally biased region" description="Polar residues" evidence="1">
    <location>
        <begin position="112"/>
        <end position="127"/>
    </location>
</feature>
<evidence type="ECO:0000313" key="2">
    <source>
        <dbReference type="EMBL" id="OCF23274.1"/>
    </source>
</evidence>
<name>A0A1B9FWY1_9TREE</name>
<dbReference type="RefSeq" id="XP_019044344.1">
    <property type="nucleotide sequence ID" value="XM_019194221.1"/>
</dbReference>
<dbReference type="GeneID" id="30212027"/>
<dbReference type="VEuPathDB" id="FungiDB:I302_07628"/>
<dbReference type="EMBL" id="CP144547">
    <property type="protein sequence ID" value="WVW85969.1"/>
    <property type="molecule type" value="Genomic_DNA"/>
</dbReference>
<reference evidence="2" key="1">
    <citation type="submission" date="2013-07" db="EMBL/GenBank/DDBJ databases">
        <title>The Genome Sequence of Cryptococcus bestiolae CBS10118.</title>
        <authorList>
            <consortium name="The Broad Institute Genome Sequencing Platform"/>
            <person name="Cuomo C."/>
            <person name="Litvintseva A."/>
            <person name="Chen Y."/>
            <person name="Heitman J."/>
            <person name="Sun S."/>
            <person name="Springer D."/>
            <person name="Dromer F."/>
            <person name="Young S.K."/>
            <person name="Zeng Q."/>
            <person name="Gargeya S."/>
            <person name="Fitzgerald M."/>
            <person name="Abouelleil A."/>
            <person name="Alvarado L."/>
            <person name="Berlin A.M."/>
            <person name="Chapman S.B."/>
            <person name="Dewar J."/>
            <person name="Goldberg J."/>
            <person name="Griggs A."/>
            <person name="Gujja S."/>
            <person name="Hansen M."/>
            <person name="Howarth C."/>
            <person name="Imamovic A."/>
            <person name="Larimer J."/>
            <person name="McCowan C."/>
            <person name="Murphy C."/>
            <person name="Pearson M."/>
            <person name="Priest M."/>
            <person name="Roberts A."/>
            <person name="Saif S."/>
            <person name="Shea T."/>
            <person name="Sykes S."/>
            <person name="Wortman J."/>
            <person name="Nusbaum C."/>
            <person name="Birren B."/>
        </authorList>
    </citation>
    <scope>NUCLEOTIDE SEQUENCE [LARGE SCALE GENOMIC DNA]</scope>
    <source>
        <strain evidence="2">CBS 10118</strain>
    </source>
</reference>
<evidence type="ECO:0000256" key="1">
    <source>
        <dbReference type="SAM" id="MobiDB-lite"/>
    </source>
</evidence>
<sequence>MPTTRARSRAEHGSDHNSTVEFSRAGRPLRQRGEASSLYGAAPLLSTLSTALPPELANQQPSAEGKGWVAFSSPSGSSSETETSEAVRETEVSKSGSDSISEDHAAAASPNCPESFSDVDSTGNDSEISFVEPLEDHPLTEDESESTSSLVIAEDVSSSISDPVP</sequence>
<evidence type="ECO:0000313" key="3">
    <source>
        <dbReference type="EMBL" id="WVW85969.1"/>
    </source>
</evidence>
<organism evidence="2">
    <name type="scientific">Kwoniella bestiolae CBS 10118</name>
    <dbReference type="NCBI Taxonomy" id="1296100"/>
    <lineage>
        <taxon>Eukaryota</taxon>
        <taxon>Fungi</taxon>
        <taxon>Dikarya</taxon>
        <taxon>Basidiomycota</taxon>
        <taxon>Agaricomycotina</taxon>
        <taxon>Tremellomycetes</taxon>
        <taxon>Tremellales</taxon>
        <taxon>Cryptococcaceae</taxon>
        <taxon>Kwoniella</taxon>
    </lineage>
</organism>
<proteinExistence type="predicted"/>
<feature type="region of interest" description="Disordered" evidence="1">
    <location>
        <begin position="1"/>
        <end position="35"/>
    </location>
</feature>
<protein>
    <submittedName>
        <fullName evidence="2">Uncharacterized protein</fullName>
    </submittedName>
</protein>
<accession>A0A1B9FWY1</accession>
<feature type="region of interest" description="Disordered" evidence="1">
    <location>
        <begin position="52"/>
        <end position="165"/>
    </location>
</feature>
<feature type="compositionally biased region" description="Polar residues" evidence="1">
    <location>
        <begin position="156"/>
        <end position="165"/>
    </location>
</feature>
<dbReference type="AlphaFoldDB" id="A0A1B9FWY1"/>
<gene>
    <name evidence="2" type="ORF">I302_07628</name>
    <name evidence="3" type="ORF">I302_108007</name>
</gene>
<reference evidence="2" key="3">
    <citation type="submission" date="2014-01" db="EMBL/GenBank/DDBJ databases">
        <title>Evolution of pathogenesis and genome organization in the Tremellales.</title>
        <authorList>
            <person name="Cuomo C."/>
            <person name="Litvintseva A."/>
            <person name="Heitman J."/>
            <person name="Chen Y."/>
            <person name="Sun S."/>
            <person name="Springer D."/>
            <person name="Dromer F."/>
            <person name="Young S."/>
            <person name="Zeng Q."/>
            <person name="Chapman S."/>
            <person name="Gujja S."/>
            <person name="Saif S."/>
            <person name="Birren B."/>
        </authorList>
    </citation>
    <scope>NUCLEOTIDE SEQUENCE</scope>
    <source>
        <strain evidence="2">CBS 10118</strain>
    </source>
</reference>
<reference evidence="3" key="2">
    <citation type="submission" date="2013-07" db="EMBL/GenBank/DDBJ databases">
        <authorList>
            <consortium name="The Broad Institute Genome Sequencing Platform"/>
            <person name="Cuomo C."/>
            <person name="Litvintseva A."/>
            <person name="Chen Y."/>
            <person name="Heitman J."/>
            <person name="Sun S."/>
            <person name="Springer D."/>
            <person name="Dromer F."/>
            <person name="Young S.K."/>
            <person name="Zeng Q."/>
            <person name="Gargeya S."/>
            <person name="Fitzgerald M."/>
            <person name="Abouelleil A."/>
            <person name="Alvarado L."/>
            <person name="Berlin A.M."/>
            <person name="Chapman S.B."/>
            <person name="Dewar J."/>
            <person name="Goldberg J."/>
            <person name="Griggs A."/>
            <person name="Gujja S."/>
            <person name="Hansen M."/>
            <person name="Howarth C."/>
            <person name="Imamovic A."/>
            <person name="Larimer J."/>
            <person name="McCowan C."/>
            <person name="Murphy C."/>
            <person name="Pearson M."/>
            <person name="Priest M."/>
            <person name="Roberts A."/>
            <person name="Saif S."/>
            <person name="Shea T."/>
            <person name="Sykes S."/>
            <person name="Wortman J."/>
            <person name="Nusbaum C."/>
            <person name="Birren B."/>
        </authorList>
    </citation>
    <scope>NUCLEOTIDE SEQUENCE</scope>
    <source>
        <strain evidence="3">CBS 10118</strain>
    </source>
</reference>
<dbReference type="KEGG" id="kbi:30212027"/>
<dbReference type="Proteomes" id="UP000092730">
    <property type="component" value="Chromosome 7"/>
</dbReference>
<dbReference type="EMBL" id="KI894024">
    <property type="protein sequence ID" value="OCF23274.1"/>
    <property type="molecule type" value="Genomic_DNA"/>
</dbReference>
<reference evidence="3" key="4">
    <citation type="submission" date="2024-02" db="EMBL/GenBank/DDBJ databases">
        <title>Comparative genomics of Cryptococcus and Kwoniella reveals pathogenesis evolution and contrasting modes of karyotype evolution via chromosome fusion or intercentromeric recombination.</title>
        <authorList>
            <person name="Coelho M.A."/>
            <person name="David-Palma M."/>
            <person name="Shea T."/>
            <person name="Bowers K."/>
            <person name="McGinley-Smith S."/>
            <person name="Mohammad A.W."/>
            <person name="Gnirke A."/>
            <person name="Yurkov A.M."/>
            <person name="Nowrousian M."/>
            <person name="Sun S."/>
            <person name="Cuomo C.A."/>
            <person name="Heitman J."/>
        </authorList>
    </citation>
    <scope>NUCLEOTIDE SEQUENCE</scope>
    <source>
        <strain evidence="3">CBS 10118</strain>
    </source>
</reference>
<evidence type="ECO:0000313" key="4">
    <source>
        <dbReference type="Proteomes" id="UP000092730"/>
    </source>
</evidence>